<dbReference type="PANTHER" id="PTHR48069:SF3">
    <property type="entry name" value="DIHYDROFOLATE REDUCTASE"/>
    <property type="match status" value="1"/>
</dbReference>
<dbReference type="AlphaFoldDB" id="A0A066"/>
<dbReference type="Gene3D" id="3.40.430.10">
    <property type="entry name" value="Dihydrofolate Reductase, subunit A"/>
    <property type="match status" value="1"/>
</dbReference>
<evidence type="ECO:0000313" key="10">
    <source>
        <dbReference type="EMBL" id="ABJ74149.1"/>
    </source>
</evidence>
<keyword evidence="4" id="KW-0554">One-carbon metabolism</keyword>
<dbReference type="InterPro" id="IPR001796">
    <property type="entry name" value="DHFR_dom"/>
</dbReference>
<dbReference type="InterPro" id="IPR012259">
    <property type="entry name" value="DHFR"/>
</dbReference>
<dbReference type="GO" id="GO:0006730">
    <property type="term" value="P:one-carbon metabolic process"/>
    <property type="evidence" value="ECO:0007669"/>
    <property type="project" value="UniProtKB-KW"/>
</dbReference>
<dbReference type="UniPathway" id="UPA00077">
    <property type="reaction ID" value="UER00158"/>
</dbReference>
<dbReference type="PROSITE" id="PS51330">
    <property type="entry name" value="DHFR_2"/>
    <property type="match status" value="1"/>
</dbReference>
<dbReference type="EMBL" id="DQ989302">
    <property type="protein sequence ID" value="ABJ74149.1"/>
    <property type="molecule type" value="Genomic_DNA"/>
</dbReference>
<dbReference type="InterPro" id="IPR024072">
    <property type="entry name" value="DHFR-like_dom_sf"/>
</dbReference>
<evidence type="ECO:0000313" key="11">
    <source>
        <dbReference type="EMBL" id="AEC47452.1"/>
    </source>
</evidence>
<dbReference type="GO" id="GO:0050661">
    <property type="term" value="F:NADP binding"/>
    <property type="evidence" value="ECO:0007669"/>
    <property type="project" value="InterPro"/>
</dbReference>
<dbReference type="GO" id="GO:0046452">
    <property type="term" value="P:dihydrofolate metabolic process"/>
    <property type="evidence" value="ECO:0007669"/>
    <property type="project" value="TreeGrafter"/>
</dbReference>
<dbReference type="CDD" id="cd00209">
    <property type="entry name" value="DHFR"/>
    <property type="match status" value="1"/>
</dbReference>
<dbReference type="NCBIfam" id="NF000330">
    <property type="entry name" value="trim_DfrA1_like"/>
    <property type="match status" value="1"/>
</dbReference>
<dbReference type="InterPro" id="IPR017925">
    <property type="entry name" value="DHFR_CS"/>
</dbReference>
<evidence type="ECO:0000259" key="9">
    <source>
        <dbReference type="PROSITE" id="PS51330"/>
    </source>
</evidence>
<evidence type="ECO:0000256" key="1">
    <source>
        <dbReference type="ARBA" id="ARBA00004903"/>
    </source>
</evidence>
<evidence type="ECO:0000256" key="6">
    <source>
        <dbReference type="ARBA" id="ARBA00023002"/>
    </source>
</evidence>
<keyword evidence="5" id="KW-0521">NADP</keyword>
<gene>
    <name evidence="10" type="primary">dfr15</name>
    <name evidence="11" type="synonym">dfrA15</name>
</gene>
<dbReference type="EMBL" id="HQ880277">
    <property type="protein sequence ID" value="AEC47452.1"/>
    <property type="molecule type" value="Genomic_DNA"/>
</dbReference>
<feature type="domain" description="DHFR" evidence="9">
    <location>
        <begin position="2"/>
        <end position="156"/>
    </location>
</feature>
<evidence type="ECO:0000256" key="4">
    <source>
        <dbReference type="ARBA" id="ARBA00022563"/>
    </source>
</evidence>
<dbReference type="RefSeq" id="WP_001355915.1">
    <property type="nucleotide sequence ID" value="NZ_BIFZ01000118.1"/>
</dbReference>
<comment type="pathway">
    <text evidence="1">Cofactor biosynthesis; tetrahydrofolate biosynthesis; 5,6,7,8-tetrahydrofolate from 7,8-dihydrofolate: step 1/1.</text>
</comment>
<name>A0A066_ENTCL</name>
<dbReference type="PROSITE" id="PS00075">
    <property type="entry name" value="DHFR_1"/>
    <property type="match status" value="1"/>
</dbReference>
<geneLocation type="plasmid" evidence="10">
    <name>pEBQ-1</name>
</geneLocation>
<reference evidence="10" key="2">
    <citation type="journal article" date="2007" name="Antimicrob. Agents Chemother.">
        <title>Prevalence of plasmid-mediated quinolone resistance determinants QnrA, QnrB, and QnrS among clinical isolates of Enterobacter cloacae in a Taiwanese hospital.</title>
        <authorList>
            <person name="Wu J.J."/>
            <person name="Ko W.C."/>
            <person name="Tsai S.H."/>
            <person name="Yan J.J."/>
        </authorList>
    </citation>
    <scope>NUCLEOTIDE SEQUENCE</scope>
    <source>
        <strain evidence="10">EB715/04</strain>
        <plasmid evidence="10">pEBQ-1</plasmid>
    </source>
</reference>
<sequence length="157" mass="17503">MKLSLMAAISKNGVIGNGPDIPWSAKGEQLLFKAITYNQWLLVGRKTFESMGALPNRKYAVVTRSSFTSSDENVLVFPSIDEALNHLKTITDHVIVSGGGEIYKSLIDKVDTLHISTIDIEPEGDVYFPEIPSSFRPVFSQDFVSNINYSYQIWQKG</sequence>
<protein>
    <recommendedName>
        <fullName evidence="3">dihydrofolate reductase</fullName>
        <ecNumber evidence="3">1.5.1.3</ecNumber>
    </recommendedName>
</protein>
<dbReference type="SMR" id="A0A066"/>
<keyword evidence="6" id="KW-0560">Oxidoreductase</keyword>
<dbReference type="SUPFAM" id="SSF53597">
    <property type="entry name" value="Dihydrofolate reductase-like"/>
    <property type="match status" value="1"/>
</dbReference>
<accession>A0A066</accession>
<evidence type="ECO:0000256" key="3">
    <source>
        <dbReference type="ARBA" id="ARBA00012856"/>
    </source>
</evidence>
<proteinExistence type="inferred from homology"/>
<dbReference type="GO" id="GO:0046654">
    <property type="term" value="P:tetrahydrofolate biosynthetic process"/>
    <property type="evidence" value="ECO:0007669"/>
    <property type="project" value="UniProtKB-UniPathway"/>
</dbReference>
<reference evidence="10" key="1">
    <citation type="submission" date="2006-09" db="EMBL/GenBank/DDBJ databases">
        <authorList>
            <person name="Yan J.-J."/>
            <person name="Wu J.-J."/>
        </authorList>
    </citation>
    <scope>NUCLEOTIDE SEQUENCE</scope>
    <source>
        <strain evidence="10">EB715/04</strain>
        <plasmid evidence="10">pEBQ-1</plasmid>
    </source>
</reference>
<evidence type="ECO:0000256" key="7">
    <source>
        <dbReference type="ARBA" id="ARBA00025067"/>
    </source>
</evidence>
<dbReference type="Pfam" id="PF00186">
    <property type="entry name" value="DHFR_1"/>
    <property type="match status" value="1"/>
</dbReference>
<dbReference type="PRINTS" id="PR00070">
    <property type="entry name" value="DHFR"/>
</dbReference>
<evidence type="ECO:0000256" key="8">
    <source>
        <dbReference type="RuleBase" id="RU004474"/>
    </source>
</evidence>
<dbReference type="EC" id="1.5.1.3" evidence="3"/>
<evidence type="ECO:0000256" key="5">
    <source>
        <dbReference type="ARBA" id="ARBA00022857"/>
    </source>
</evidence>
<keyword evidence="10" id="KW-0614">Plasmid</keyword>
<comment type="function">
    <text evidence="7">Key enzyme in folate metabolism. Catalyzes an essential reaction for de novo glycine and purine synthesis, and for DNA precursor synthesis.</text>
</comment>
<organism evidence="10">
    <name type="scientific">Enterobacter cloacae</name>
    <dbReference type="NCBI Taxonomy" id="550"/>
    <lineage>
        <taxon>Bacteria</taxon>
        <taxon>Pseudomonadati</taxon>
        <taxon>Pseudomonadota</taxon>
        <taxon>Gammaproteobacteria</taxon>
        <taxon>Enterobacterales</taxon>
        <taxon>Enterobacteriaceae</taxon>
        <taxon>Enterobacter</taxon>
        <taxon>Enterobacter cloacae complex</taxon>
    </lineage>
</organism>
<evidence type="ECO:0000256" key="2">
    <source>
        <dbReference type="ARBA" id="ARBA00009539"/>
    </source>
</evidence>
<comment type="similarity">
    <text evidence="2 8">Belongs to the dihydrofolate reductase family.</text>
</comment>
<dbReference type="GO" id="GO:0004146">
    <property type="term" value="F:dihydrofolate reductase activity"/>
    <property type="evidence" value="ECO:0007669"/>
    <property type="project" value="UniProtKB-EC"/>
</dbReference>
<reference evidence="11" key="3">
    <citation type="submission" date="2011-01" db="EMBL/GenBank/DDBJ databases">
        <authorList>
            <person name="Wu K."/>
            <person name="Wang F."/>
            <person name="Sun J."/>
            <person name="Rui Y."/>
        </authorList>
    </citation>
    <scope>NUCLEOTIDE SEQUENCE</scope>
    <source>
        <strain evidence="11">NF910682</strain>
    </source>
</reference>
<dbReference type="PANTHER" id="PTHR48069">
    <property type="entry name" value="DIHYDROFOLATE REDUCTASE"/>
    <property type="match status" value="1"/>
</dbReference>
<dbReference type="GO" id="GO:0046655">
    <property type="term" value="P:folic acid metabolic process"/>
    <property type="evidence" value="ECO:0007669"/>
    <property type="project" value="TreeGrafter"/>
</dbReference>